<evidence type="ECO:0000259" key="1">
    <source>
        <dbReference type="PROSITE" id="PS51534"/>
    </source>
</evidence>
<dbReference type="RefSeq" id="WP_092782738.1">
    <property type="nucleotide sequence ID" value="NZ_FOGI01000010.1"/>
</dbReference>
<evidence type="ECO:0000313" key="3">
    <source>
        <dbReference type="Proteomes" id="UP000199051"/>
    </source>
</evidence>
<dbReference type="PROSITE" id="PS51534">
    <property type="entry name" value="SEFIR"/>
    <property type="match status" value="1"/>
</dbReference>
<dbReference type="Proteomes" id="UP000199051">
    <property type="component" value="Unassembled WGS sequence"/>
</dbReference>
<dbReference type="AlphaFoldDB" id="A0A1H9WF88"/>
<protein>
    <submittedName>
        <fullName evidence="2">SEFIR domain-containing protein</fullName>
    </submittedName>
</protein>
<name>A0A1H9WF88_9PSEU</name>
<proteinExistence type="predicted"/>
<dbReference type="SUPFAM" id="SSF52200">
    <property type="entry name" value="Toll/Interleukin receptor TIR domain"/>
    <property type="match status" value="1"/>
</dbReference>
<dbReference type="Pfam" id="PF08357">
    <property type="entry name" value="SEFIR"/>
    <property type="match status" value="1"/>
</dbReference>
<feature type="domain" description="SEFIR" evidence="1">
    <location>
        <begin position="1"/>
        <end position="141"/>
    </location>
</feature>
<keyword evidence="3" id="KW-1185">Reference proteome</keyword>
<dbReference type="STRING" id="155974.SAMN04487818_110145"/>
<reference evidence="3" key="1">
    <citation type="submission" date="2016-10" db="EMBL/GenBank/DDBJ databases">
        <authorList>
            <person name="Varghese N."/>
            <person name="Submissions S."/>
        </authorList>
    </citation>
    <scope>NUCLEOTIDE SEQUENCE [LARGE SCALE GENOMIC DNA]</scope>
    <source>
        <strain evidence="3">DSM 44260</strain>
    </source>
</reference>
<evidence type="ECO:0000313" key="2">
    <source>
        <dbReference type="EMBL" id="SES32592.1"/>
    </source>
</evidence>
<dbReference type="Gene3D" id="3.40.50.10140">
    <property type="entry name" value="Toll/interleukin-1 receptor homology (TIR) domain"/>
    <property type="match status" value="1"/>
</dbReference>
<sequence>MPRAFVSYTHDSEEHKDLVLLLATALVDNSIDVCLDRWHLERQDWYTWAVREMNAADFVIVVASEVYRGVADGYATAAANLGMQCEAAILRDRLQGNRPLWTKKILPVLLPGHEVEEIPIVFQPYGANYYKITDFTTAGMEELLRVMLDKPAYVAPPPGQEPHLPRRTVVAPEQRPPAHNGKPGVVNSITGAVVHGNIIQSGGNVTQG</sequence>
<accession>A0A1H9WF88</accession>
<organism evidence="2 3">
    <name type="scientific">Actinokineospora terrae</name>
    <dbReference type="NCBI Taxonomy" id="155974"/>
    <lineage>
        <taxon>Bacteria</taxon>
        <taxon>Bacillati</taxon>
        <taxon>Actinomycetota</taxon>
        <taxon>Actinomycetes</taxon>
        <taxon>Pseudonocardiales</taxon>
        <taxon>Pseudonocardiaceae</taxon>
        <taxon>Actinokineospora</taxon>
    </lineage>
</organism>
<dbReference type="InterPro" id="IPR035897">
    <property type="entry name" value="Toll_tir_struct_dom_sf"/>
</dbReference>
<gene>
    <name evidence="2" type="ORF">SAMN04487818_110145</name>
</gene>
<dbReference type="EMBL" id="FOGI01000010">
    <property type="protein sequence ID" value="SES32592.1"/>
    <property type="molecule type" value="Genomic_DNA"/>
</dbReference>
<dbReference type="InterPro" id="IPR013568">
    <property type="entry name" value="SEFIR_dom"/>
</dbReference>